<proteinExistence type="predicted"/>
<dbReference type="Pfam" id="PF07311">
    <property type="entry name" value="Dodecin"/>
    <property type="match status" value="1"/>
</dbReference>
<accession>A0ABW8ZA68</accession>
<dbReference type="PANTHER" id="PTHR39324">
    <property type="entry name" value="CALCIUM DODECIN"/>
    <property type="match status" value="1"/>
</dbReference>
<protein>
    <submittedName>
        <fullName evidence="1">Dodecin family protein</fullName>
    </submittedName>
</protein>
<dbReference type="SUPFAM" id="SSF89807">
    <property type="entry name" value="Dodecin-like"/>
    <property type="match status" value="1"/>
</dbReference>
<dbReference type="Gene3D" id="3.30.1660.10">
    <property type="entry name" value="Flavin-binding protein dodecin"/>
    <property type="match status" value="1"/>
</dbReference>
<dbReference type="InterPro" id="IPR009923">
    <property type="entry name" value="Dodecin"/>
</dbReference>
<organism evidence="1 2">
    <name type="scientific">Herbaspirillum rhizosphaerae</name>
    <dbReference type="NCBI Taxonomy" id="346179"/>
    <lineage>
        <taxon>Bacteria</taxon>
        <taxon>Pseudomonadati</taxon>
        <taxon>Pseudomonadota</taxon>
        <taxon>Betaproteobacteria</taxon>
        <taxon>Burkholderiales</taxon>
        <taxon>Oxalobacteraceae</taxon>
        <taxon>Herbaspirillum</taxon>
    </lineage>
</organism>
<dbReference type="Proteomes" id="UP001629214">
    <property type="component" value="Unassembled WGS sequence"/>
</dbReference>
<dbReference type="InterPro" id="IPR036694">
    <property type="entry name" value="Dodecin-like_sf"/>
</dbReference>
<keyword evidence="2" id="KW-1185">Reference proteome</keyword>
<dbReference type="InterPro" id="IPR050049">
    <property type="entry name" value="Dodecin_bact"/>
</dbReference>
<sequence>MNQSVTGGNHSYKIIEVVGSSEQGSDDAIRNAIREAGRTLNNLDWFEVIGQRGHIDGDKVAHFQVSLKLGFRIES</sequence>
<dbReference type="EMBL" id="JAQQFR010000010">
    <property type="protein sequence ID" value="MFL9879941.1"/>
    <property type="molecule type" value="Genomic_DNA"/>
</dbReference>
<gene>
    <name evidence="1" type="ORF">PQR63_16190</name>
</gene>
<comment type="caution">
    <text evidence="1">The sequence shown here is derived from an EMBL/GenBank/DDBJ whole genome shotgun (WGS) entry which is preliminary data.</text>
</comment>
<reference evidence="1 2" key="1">
    <citation type="journal article" date="2024" name="Chem. Sci.">
        <title>Discovery of megapolipeptins by genome mining of a Burkholderiales bacteria collection.</title>
        <authorList>
            <person name="Paulo B.S."/>
            <person name="Recchia M.J.J."/>
            <person name="Lee S."/>
            <person name="Fergusson C.H."/>
            <person name="Romanowski S.B."/>
            <person name="Hernandez A."/>
            <person name="Krull N."/>
            <person name="Liu D.Y."/>
            <person name="Cavanagh H."/>
            <person name="Bos A."/>
            <person name="Gray C.A."/>
            <person name="Murphy B.T."/>
            <person name="Linington R.G."/>
            <person name="Eustaquio A.S."/>
        </authorList>
    </citation>
    <scope>NUCLEOTIDE SEQUENCE [LARGE SCALE GENOMIC DNA]</scope>
    <source>
        <strain evidence="1 2">RL21-008-BIB-B</strain>
    </source>
</reference>
<evidence type="ECO:0000313" key="1">
    <source>
        <dbReference type="EMBL" id="MFL9879941.1"/>
    </source>
</evidence>
<name>A0ABW8ZA68_9BURK</name>
<dbReference type="RefSeq" id="WP_408169026.1">
    <property type="nucleotide sequence ID" value="NZ_JAQQFR010000010.1"/>
</dbReference>
<dbReference type="NCBIfam" id="NF043052">
    <property type="entry name" value="DodecBact"/>
    <property type="match status" value="1"/>
</dbReference>
<evidence type="ECO:0000313" key="2">
    <source>
        <dbReference type="Proteomes" id="UP001629214"/>
    </source>
</evidence>
<dbReference type="InterPro" id="IPR025543">
    <property type="entry name" value="Dodecin-like"/>
</dbReference>
<dbReference type="PANTHER" id="PTHR39324:SF1">
    <property type="entry name" value="CALCIUM DODECIN"/>
    <property type="match status" value="1"/>
</dbReference>